<feature type="region of interest" description="Disordered" evidence="3">
    <location>
        <begin position="562"/>
        <end position="587"/>
    </location>
</feature>
<feature type="transmembrane region" description="Helical" evidence="4">
    <location>
        <begin position="163"/>
        <end position="180"/>
    </location>
</feature>
<feature type="transmembrane region" description="Helical" evidence="4">
    <location>
        <begin position="36"/>
        <end position="56"/>
    </location>
</feature>
<dbReference type="Proteomes" id="UP001303647">
    <property type="component" value="Unassembled WGS sequence"/>
</dbReference>
<evidence type="ECO:0000259" key="6">
    <source>
        <dbReference type="SMART" id="SM00672"/>
    </source>
</evidence>
<evidence type="ECO:0000256" key="3">
    <source>
        <dbReference type="SAM" id="MobiDB-lite"/>
    </source>
</evidence>
<dbReference type="GO" id="GO:0016740">
    <property type="term" value="F:transferase activity"/>
    <property type="evidence" value="ECO:0007669"/>
    <property type="project" value="UniProtKB-KW"/>
</dbReference>
<protein>
    <submittedName>
        <fullName evidence="7">Glycosyltransferase</fullName>
    </submittedName>
</protein>
<evidence type="ECO:0000256" key="5">
    <source>
        <dbReference type="SAM" id="SignalP"/>
    </source>
</evidence>
<feature type="transmembrane region" description="Helical" evidence="4">
    <location>
        <begin position="332"/>
        <end position="350"/>
    </location>
</feature>
<accession>A0AAN7CQD1</accession>
<feature type="signal peptide" evidence="5">
    <location>
        <begin position="1"/>
        <end position="20"/>
    </location>
</feature>
<sequence length="970" mass="109858">MANQLTALWAVTSFLWLAHSIEDHQVIEQPRLSSLLVLLIGALSSYGASFCALWLPGTNGRFDDERAPLKVKRSNLPKKPRRYFLPVLVLCIIMRLEIFHRVSRDLQCSKPGIEAFLPLAILFYDIFRGRRARSGDGDDADRENEFGMTIYEAFSAWISDSKASLVIAVTMLSVGTYLVSSNDPRSTFFCSSQDASALVVFLQWLGLLLDTAIAGVAWRILAWTRTTKSRLRTLSGIVLAAAIGTGLLYRFSRLILPDTPMTYEFRGLDSLYVFDIVVDGLAFSTFITSTSLLATEGSPVSLVSLLTFLLGITHAVQRTALTGTWENITPGAVYFGLLLVCIGFSSLLYTNDIQSVFSAHRALVVLFLLVITIVATIYTPIKALQIIEKHPLVKTIYDARIEADRWLVHATVSDSLRVAVEEYKERHHGRDPPAKFDVWYEFARDRRSAILDHFPQMEKDILPFWGMAPSKIREGVRRAAAEPDVAILQIQNGKPQHNLPPSSPYKPVMEELVDRVTAFAEHLPDMELAVNLNERPRVLAPWEDVQRLTKTATQKRISKLLPKSSNSLGEMPLAQSAADDKQSPGEHGFTPVRAFREMTALACPPGTRGRAGTHWDIRDVCTSCARPQSQGQYLTNWPLSQDICHQSDLLRLHGFHMAPPALRPLQELLPVFSRAKTDSYSDILIPLRRIHEPAEPTTEGFDKKFKRLFWRGKVDRHYTSHELVRGGHQERLVHMLNSPARSEKTTLLLPRKDRFVYEQVPTADINELLPMDVAFSSYSACKNDGGGGGNNNNDNKDKKTYIDKKNRACKDIDAEFHVKPKAGDGDGNDEEPLRHRYVMVMDTDEGPPRDLLRTLRSSSVPMYASIFREWYSERLMPWVHFVPVDLRYHALHGTLTYFFGLLKRDGRTLNGREVVMEARQDDAKWIAEEGRRWAERAIRRADIEIYLFRLLLEWGRVIDDNRDEIGFVLT</sequence>
<name>A0AAN7CQD1_9PEZI</name>
<dbReference type="EMBL" id="MU857687">
    <property type="protein sequence ID" value="KAK4245906.1"/>
    <property type="molecule type" value="Genomic_DNA"/>
</dbReference>
<evidence type="ECO:0000313" key="8">
    <source>
        <dbReference type="Proteomes" id="UP001303647"/>
    </source>
</evidence>
<feature type="transmembrane region" description="Helical" evidence="4">
    <location>
        <begin position="83"/>
        <end position="99"/>
    </location>
</feature>
<dbReference type="PANTHER" id="PTHR12203:SF35">
    <property type="entry name" value="PROTEIN O-GLUCOSYLTRANSFERASE 1"/>
    <property type="match status" value="1"/>
</dbReference>
<feature type="transmembrane region" description="Helical" evidence="4">
    <location>
        <begin position="271"/>
        <end position="293"/>
    </location>
</feature>
<evidence type="ECO:0000256" key="2">
    <source>
        <dbReference type="ARBA" id="ARBA00022679"/>
    </source>
</evidence>
<evidence type="ECO:0000256" key="4">
    <source>
        <dbReference type="SAM" id="Phobius"/>
    </source>
</evidence>
<dbReference type="InterPro" id="IPR006598">
    <property type="entry name" value="CAP10"/>
</dbReference>
<dbReference type="InterPro" id="IPR051091">
    <property type="entry name" value="O-Glucosyltr/Glycosyltrsf_90"/>
</dbReference>
<keyword evidence="8" id="KW-1185">Reference proteome</keyword>
<feature type="transmembrane region" description="Helical" evidence="4">
    <location>
        <begin position="362"/>
        <end position="381"/>
    </location>
</feature>
<evidence type="ECO:0000313" key="7">
    <source>
        <dbReference type="EMBL" id="KAK4245906.1"/>
    </source>
</evidence>
<gene>
    <name evidence="7" type="ORF">C7999DRAFT_15913</name>
</gene>
<feature type="transmembrane region" description="Helical" evidence="4">
    <location>
        <begin position="233"/>
        <end position="251"/>
    </location>
</feature>
<dbReference type="SMART" id="SM00672">
    <property type="entry name" value="CAP10"/>
    <property type="match status" value="1"/>
</dbReference>
<keyword evidence="4" id="KW-1133">Transmembrane helix</keyword>
<evidence type="ECO:0000256" key="1">
    <source>
        <dbReference type="ARBA" id="ARBA00010118"/>
    </source>
</evidence>
<reference evidence="7" key="2">
    <citation type="submission" date="2023-05" db="EMBL/GenBank/DDBJ databases">
        <authorList>
            <consortium name="Lawrence Berkeley National Laboratory"/>
            <person name="Steindorff A."/>
            <person name="Hensen N."/>
            <person name="Bonometti L."/>
            <person name="Westerberg I."/>
            <person name="Brannstrom I.O."/>
            <person name="Guillou S."/>
            <person name="Cros-Aarteil S."/>
            <person name="Calhoun S."/>
            <person name="Haridas S."/>
            <person name="Kuo A."/>
            <person name="Mondo S."/>
            <person name="Pangilinan J."/>
            <person name="Riley R."/>
            <person name="Labutti K."/>
            <person name="Andreopoulos B."/>
            <person name="Lipzen A."/>
            <person name="Chen C."/>
            <person name="Yanf M."/>
            <person name="Daum C."/>
            <person name="Ng V."/>
            <person name="Clum A."/>
            <person name="Ohm R."/>
            <person name="Martin F."/>
            <person name="Silar P."/>
            <person name="Natvig D."/>
            <person name="Lalanne C."/>
            <person name="Gautier V."/>
            <person name="Ament-Velasquez S.L."/>
            <person name="Kruys A."/>
            <person name="Hutchinson M.I."/>
            <person name="Powell A.J."/>
            <person name="Barry K."/>
            <person name="Miller A.N."/>
            <person name="Grigoriev I.V."/>
            <person name="Debuchy R."/>
            <person name="Gladieux P."/>
            <person name="Thoren M.H."/>
            <person name="Johannesson H."/>
        </authorList>
    </citation>
    <scope>NUCLEOTIDE SEQUENCE</scope>
    <source>
        <strain evidence="7">CBS 359.72</strain>
    </source>
</reference>
<feature type="transmembrane region" description="Helical" evidence="4">
    <location>
        <begin position="200"/>
        <end position="221"/>
    </location>
</feature>
<keyword evidence="4" id="KW-0812">Transmembrane</keyword>
<keyword evidence="5" id="KW-0732">Signal</keyword>
<organism evidence="7 8">
    <name type="scientific">Corynascus novoguineensis</name>
    <dbReference type="NCBI Taxonomy" id="1126955"/>
    <lineage>
        <taxon>Eukaryota</taxon>
        <taxon>Fungi</taxon>
        <taxon>Dikarya</taxon>
        <taxon>Ascomycota</taxon>
        <taxon>Pezizomycotina</taxon>
        <taxon>Sordariomycetes</taxon>
        <taxon>Sordariomycetidae</taxon>
        <taxon>Sordariales</taxon>
        <taxon>Chaetomiaceae</taxon>
        <taxon>Corynascus</taxon>
    </lineage>
</organism>
<dbReference type="PANTHER" id="PTHR12203">
    <property type="entry name" value="KDEL LYS-ASP-GLU-LEU CONTAINING - RELATED"/>
    <property type="match status" value="1"/>
</dbReference>
<keyword evidence="4" id="KW-0472">Membrane</keyword>
<feature type="chain" id="PRO_5042883916" evidence="5">
    <location>
        <begin position="21"/>
        <end position="970"/>
    </location>
</feature>
<feature type="transmembrane region" description="Helical" evidence="4">
    <location>
        <begin position="300"/>
        <end position="320"/>
    </location>
</feature>
<dbReference type="AlphaFoldDB" id="A0AAN7CQD1"/>
<reference evidence="7" key="1">
    <citation type="journal article" date="2023" name="Mol. Phylogenet. Evol.">
        <title>Genome-scale phylogeny and comparative genomics of the fungal order Sordariales.</title>
        <authorList>
            <person name="Hensen N."/>
            <person name="Bonometti L."/>
            <person name="Westerberg I."/>
            <person name="Brannstrom I.O."/>
            <person name="Guillou S."/>
            <person name="Cros-Aarteil S."/>
            <person name="Calhoun S."/>
            <person name="Haridas S."/>
            <person name="Kuo A."/>
            <person name="Mondo S."/>
            <person name="Pangilinan J."/>
            <person name="Riley R."/>
            <person name="LaButti K."/>
            <person name="Andreopoulos B."/>
            <person name="Lipzen A."/>
            <person name="Chen C."/>
            <person name="Yan M."/>
            <person name="Daum C."/>
            <person name="Ng V."/>
            <person name="Clum A."/>
            <person name="Steindorff A."/>
            <person name="Ohm R.A."/>
            <person name="Martin F."/>
            <person name="Silar P."/>
            <person name="Natvig D.O."/>
            <person name="Lalanne C."/>
            <person name="Gautier V."/>
            <person name="Ament-Velasquez S.L."/>
            <person name="Kruys A."/>
            <person name="Hutchinson M.I."/>
            <person name="Powell A.J."/>
            <person name="Barry K."/>
            <person name="Miller A.N."/>
            <person name="Grigoriev I.V."/>
            <person name="Debuchy R."/>
            <person name="Gladieux P."/>
            <person name="Hiltunen Thoren M."/>
            <person name="Johannesson H."/>
        </authorList>
    </citation>
    <scope>NUCLEOTIDE SEQUENCE</scope>
    <source>
        <strain evidence="7">CBS 359.72</strain>
    </source>
</reference>
<feature type="domain" description="Glycosyl transferase CAP10" evidence="6">
    <location>
        <begin position="639"/>
        <end position="954"/>
    </location>
</feature>
<keyword evidence="2" id="KW-0808">Transferase</keyword>
<comment type="caution">
    <text evidence="7">The sequence shown here is derived from an EMBL/GenBank/DDBJ whole genome shotgun (WGS) entry which is preliminary data.</text>
</comment>
<comment type="similarity">
    <text evidence="1">Belongs to the glycosyltransferase 90 family.</text>
</comment>
<proteinExistence type="inferred from homology"/>